<dbReference type="GO" id="GO:0000160">
    <property type="term" value="P:phosphorelay signal transduction system"/>
    <property type="evidence" value="ECO:0007669"/>
    <property type="project" value="InterPro"/>
</dbReference>
<feature type="domain" description="Response regulatory" evidence="2">
    <location>
        <begin position="8"/>
        <end position="126"/>
    </location>
</feature>
<evidence type="ECO:0000313" key="3">
    <source>
        <dbReference type="EMBL" id="TPG52594.1"/>
    </source>
</evidence>
<sequence length="126" mass="13066">MAVADKLSILIVEDDPIIALGLEMAVKDSGGIVVGPADTVVHALELIALGGIHAAVIDANLIDRDVAPVALVLLEQALPFVVHTGTGPPVVLAERHPDLPVIMKPTDPGQVIARLLRDMAAPPSRS</sequence>
<gene>
    <name evidence="3" type="ORF">EAH76_11905</name>
</gene>
<dbReference type="RefSeq" id="WP_140850510.1">
    <property type="nucleotide sequence ID" value="NZ_RCZC01000003.1"/>
</dbReference>
<proteinExistence type="predicted"/>
<dbReference type="EMBL" id="RCZC01000003">
    <property type="protein sequence ID" value="TPG52594.1"/>
    <property type="molecule type" value="Genomic_DNA"/>
</dbReference>
<comment type="caution">
    <text evidence="3">The sequence shown here is derived from an EMBL/GenBank/DDBJ whole genome shotgun (WGS) entry which is preliminary data.</text>
</comment>
<evidence type="ECO:0000259" key="2">
    <source>
        <dbReference type="PROSITE" id="PS50110"/>
    </source>
</evidence>
<reference evidence="3 4" key="1">
    <citation type="journal article" date="2019" name="Environ. Microbiol.">
        <title>Species interactions and distinct microbial communities in high Arctic permafrost affected cryosols are associated with the CH4 and CO2 gas fluxes.</title>
        <authorList>
            <person name="Altshuler I."/>
            <person name="Hamel J."/>
            <person name="Turney S."/>
            <person name="Magnuson E."/>
            <person name="Levesque R."/>
            <person name="Greer C."/>
            <person name="Whyte L.G."/>
        </authorList>
    </citation>
    <scope>NUCLEOTIDE SEQUENCE [LARGE SCALE GENOMIC DNA]</scope>
    <source>
        <strain evidence="3 4">E6.1</strain>
    </source>
</reference>
<dbReference type="InterPro" id="IPR011006">
    <property type="entry name" value="CheY-like_superfamily"/>
</dbReference>
<keyword evidence="1" id="KW-0597">Phosphoprotein</keyword>
<keyword evidence="4" id="KW-1185">Reference proteome</keyword>
<dbReference type="Proteomes" id="UP000319931">
    <property type="component" value="Unassembled WGS sequence"/>
</dbReference>
<dbReference type="PROSITE" id="PS50110">
    <property type="entry name" value="RESPONSE_REGULATORY"/>
    <property type="match status" value="1"/>
</dbReference>
<feature type="modified residue" description="4-aspartylphosphate" evidence="1">
    <location>
        <position position="58"/>
    </location>
</feature>
<dbReference type="AlphaFoldDB" id="A0A502FT17"/>
<dbReference type="OrthoDB" id="582170at2"/>
<evidence type="ECO:0000313" key="4">
    <source>
        <dbReference type="Proteomes" id="UP000319931"/>
    </source>
</evidence>
<protein>
    <submittedName>
        <fullName evidence="3">Response regulator</fullName>
    </submittedName>
</protein>
<name>A0A502FT17_9SPHN</name>
<evidence type="ECO:0000256" key="1">
    <source>
        <dbReference type="PROSITE-ProRule" id="PRU00169"/>
    </source>
</evidence>
<dbReference type="InterPro" id="IPR001789">
    <property type="entry name" value="Sig_transdc_resp-reg_receiver"/>
</dbReference>
<dbReference type="SUPFAM" id="SSF52172">
    <property type="entry name" value="CheY-like"/>
    <property type="match status" value="1"/>
</dbReference>
<organism evidence="3 4">
    <name type="scientific">Sphingomonas glacialis</name>
    <dbReference type="NCBI Taxonomy" id="658225"/>
    <lineage>
        <taxon>Bacteria</taxon>
        <taxon>Pseudomonadati</taxon>
        <taxon>Pseudomonadota</taxon>
        <taxon>Alphaproteobacteria</taxon>
        <taxon>Sphingomonadales</taxon>
        <taxon>Sphingomonadaceae</taxon>
        <taxon>Sphingomonas</taxon>
    </lineage>
</organism>
<dbReference type="Gene3D" id="3.40.50.2300">
    <property type="match status" value="1"/>
</dbReference>
<accession>A0A502FT17</accession>